<protein>
    <submittedName>
        <fullName evidence="2">Uncharacterized protein</fullName>
    </submittedName>
</protein>
<evidence type="ECO:0000256" key="1">
    <source>
        <dbReference type="SAM" id="MobiDB-lite"/>
    </source>
</evidence>
<sequence>QALHQAYVTAEPAAQVRHQPQLDTSHVQNDYIAPVIQQALHQAYVTTGPAAEARYQPQADASHARNHYIVPVIHQAESLTVVPLTQAFPEGPARLPRIGSRDSDVSTLLLAKAQSAAPQPPSAVLGGSHESGRGASGAPQQYERPTAHRPPDARADPAAWPPPGAFQRGYADEDGDGKSDDGDGKSDDGASTITPMDSISQIGSRDSDDERPYRCPAYGGGPAPGYPAAAAAAAAAAYYETPPDAAHYRDPAAPRPGRAGAWDYQTAAQPPQSYQAAPQPQGYPGPPQPQGYPGAPRPQNSPAAPPPQSYTFPPPPQSYLRPPQSWPDGGPPERYRAPYPPQNDRVLF</sequence>
<evidence type="ECO:0000313" key="3">
    <source>
        <dbReference type="Proteomes" id="UP000673691"/>
    </source>
</evidence>
<feature type="compositionally biased region" description="Basic and acidic residues" evidence="1">
    <location>
        <begin position="145"/>
        <end position="155"/>
    </location>
</feature>
<gene>
    <name evidence="2" type="ORF">BJ554DRAFT_5770</name>
</gene>
<feature type="compositionally biased region" description="Low complexity" evidence="1">
    <location>
        <begin position="291"/>
        <end position="302"/>
    </location>
</feature>
<reference evidence="2 3" key="1">
    <citation type="journal article" name="Sci. Rep.">
        <title>Genome-scale phylogenetic analyses confirm Olpidium as the closest living zoosporic fungus to the non-flagellated, terrestrial fungi.</title>
        <authorList>
            <person name="Chang Y."/>
            <person name="Rochon D."/>
            <person name="Sekimoto S."/>
            <person name="Wang Y."/>
            <person name="Chovatia M."/>
            <person name="Sandor L."/>
            <person name="Salamov A."/>
            <person name="Grigoriev I.V."/>
            <person name="Stajich J.E."/>
            <person name="Spatafora J.W."/>
        </authorList>
    </citation>
    <scope>NUCLEOTIDE SEQUENCE [LARGE SCALE GENOMIC DNA]</scope>
    <source>
        <strain evidence="2">S191</strain>
    </source>
</reference>
<dbReference type="EMBL" id="JAEFCI010002852">
    <property type="protein sequence ID" value="KAG5461959.1"/>
    <property type="molecule type" value="Genomic_DNA"/>
</dbReference>
<evidence type="ECO:0000313" key="2">
    <source>
        <dbReference type="EMBL" id="KAG5461959.1"/>
    </source>
</evidence>
<feature type="compositionally biased region" description="Polar residues" evidence="1">
    <location>
        <begin position="191"/>
        <end position="204"/>
    </location>
</feature>
<comment type="caution">
    <text evidence="2">The sequence shown here is derived from an EMBL/GenBank/DDBJ whole genome shotgun (WGS) entry which is preliminary data.</text>
</comment>
<feature type="compositionally biased region" description="Low complexity" evidence="1">
    <location>
        <begin position="255"/>
        <end position="280"/>
    </location>
</feature>
<accession>A0A8H7ZZ33</accession>
<feature type="compositionally biased region" description="Pro residues" evidence="1">
    <location>
        <begin position="281"/>
        <end position="290"/>
    </location>
</feature>
<proteinExistence type="predicted"/>
<organism evidence="2 3">
    <name type="scientific">Olpidium bornovanus</name>
    <dbReference type="NCBI Taxonomy" id="278681"/>
    <lineage>
        <taxon>Eukaryota</taxon>
        <taxon>Fungi</taxon>
        <taxon>Fungi incertae sedis</taxon>
        <taxon>Olpidiomycota</taxon>
        <taxon>Olpidiomycotina</taxon>
        <taxon>Olpidiomycetes</taxon>
        <taxon>Olpidiales</taxon>
        <taxon>Olpidiaceae</taxon>
        <taxon>Olpidium</taxon>
    </lineage>
</organism>
<feature type="region of interest" description="Disordered" evidence="1">
    <location>
        <begin position="113"/>
        <end position="348"/>
    </location>
</feature>
<dbReference type="AlphaFoldDB" id="A0A8H7ZZ33"/>
<name>A0A8H7ZZ33_9FUNG</name>
<feature type="non-terminal residue" evidence="2">
    <location>
        <position position="1"/>
    </location>
</feature>
<dbReference type="Proteomes" id="UP000673691">
    <property type="component" value="Unassembled WGS sequence"/>
</dbReference>
<feature type="compositionally biased region" description="Basic and acidic residues" evidence="1">
    <location>
        <begin position="176"/>
        <end position="188"/>
    </location>
</feature>
<feature type="compositionally biased region" description="Pro residues" evidence="1">
    <location>
        <begin position="303"/>
        <end position="317"/>
    </location>
</feature>
<feature type="compositionally biased region" description="Low complexity" evidence="1">
    <location>
        <begin position="226"/>
        <end position="239"/>
    </location>
</feature>
<keyword evidence="3" id="KW-1185">Reference proteome</keyword>